<dbReference type="NCBIfam" id="TIGR01891">
    <property type="entry name" value="amidohydrolases"/>
    <property type="match status" value="1"/>
</dbReference>
<organism evidence="4 5">
    <name type="scientific">Geomonas terrae</name>
    <dbReference type="NCBI Taxonomy" id="2562681"/>
    <lineage>
        <taxon>Bacteria</taxon>
        <taxon>Pseudomonadati</taxon>
        <taxon>Thermodesulfobacteriota</taxon>
        <taxon>Desulfuromonadia</taxon>
        <taxon>Geobacterales</taxon>
        <taxon>Geobacteraceae</taxon>
        <taxon>Geomonas</taxon>
    </lineage>
</organism>
<dbReference type="PIRSF" id="PIRSF005962">
    <property type="entry name" value="Pept_M20D_amidohydro"/>
    <property type="match status" value="1"/>
</dbReference>
<comment type="caution">
    <text evidence="4">The sequence shown here is derived from an EMBL/GenBank/DDBJ whole genome shotgun (WGS) entry which is preliminary data.</text>
</comment>
<dbReference type="Gene3D" id="3.30.70.360">
    <property type="match status" value="1"/>
</dbReference>
<keyword evidence="5" id="KW-1185">Reference proteome</keyword>
<reference evidence="4 5" key="1">
    <citation type="submission" date="2019-04" db="EMBL/GenBank/DDBJ databases">
        <title>Geobacter oryzae sp. nov., ferric-reducing bacteria isolated from paddy soil.</title>
        <authorList>
            <person name="Xu Z."/>
            <person name="Masuda Y."/>
            <person name="Itoh H."/>
            <person name="Senoo K."/>
        </authorList>
    </citation>
    <scope>NUCLEOTIDE SEQUENCE [LARGE SCALE GENOMIC DNA]</scope>
    <source>
        <strain evidence="4 5">Red111</strain>
    </source>
</reference>
<feature type="binding site" evidence="2">
    <location>
        <position position="400"/>
    </location>
    <ligand>
        <name>Mn(2+)</name>
        <dbReference type="ChEBI" id="CHEBI:29035"/>
        <label>2</label>
    </ligand>
</feature>
<proteinExistence type="predicted"/>
<feature type="binding site" evidence="2">
    <location>
        <position position="126"/>
    </location>
    <ligand>
        <name>Mn(2+)</name>
        <dbReference type="ChEBI" id="CHEBI:29035"/>
        <label>2</label>
    </ligand>
</feature>
<dbReference type="Pfam" id="PF07687">
    <property type="entry name" value="M20_dimer"/>
    <property type="match status" value="1"/>
</dbReference>
<sequence length="432" mass="45554">MLTKSLRDSLETLVEAELPSLVESYKKLHAHPELSGQERETAAFLAGEFRTLGFAVSEGIGRYQRFDWPGYGIVAVLENGDGPTVLLRADMDALPVEEKTGLPYASMARGTYRDGSEGAVMHACGHDVHMSCLLGAARVLSRCRANWSGTLVLAAQPGEEGGDGAQAMIDDGAYRLCPRPDFALALHSTLFLKAGTAGWAPGNFLASFTEVEVVVRGVGAHGSAPECGKDPVVLAAQLVLAFQTIVSREISPHEPAVLTVGAIHGGAACNVIPEEVVLQLSIRSFDDRVRDRIIESVRRICEGTALAAGVPQELSPVVRVLAAHPATCNDPVLAERLAGALRLALGEANVVRSAARMVSEDFGSWGLGGEIPICMFWLGAADPSRFEECAASGGSLPSQHSPLYAPAPEPTLRGGVMALATAVCELLQVGSR</sequence>
<keyword evidence="2" id="KW-0479">Metal-binding</keyword>
<dbReference type="EMBL" id="SRSC01000002">
    <property type="protein sequence ID" value="TGU72240.1"/>
    <property type="molecule type" value="Genomic_DNA"/>
</dbReference>
<evidence type="ECO:0000259" key="3">
    <source>
        <dbReference type="Pfam" id="PF07687"/>
    </source>
</evidence>
<dbReference type="InterPro" id="IPR036264">
    <property type="entry name" value="Bact_exopeptidase_dim_dom"/>
</dbReference>
<feature type="binding site" evidence="2">
    <location>
        <position position="124"/>
    </location>
    <ligand>
        <name>Mn(2+)</name>
        <dbReference type="ChEBI" id="CHEBI:29035"/>
        <label>2</label>
    </ligand>
</feature>
<dbReference type="InterPro" id="IPR011650">
    <property type="entry name" value="Peptidase_M20_dimer"/>
</dbReference>
<dbReference type="AlphaFoldDB" id="A0A4S1CGM3"/>
<comment type="cofactor">
    <cofactor evidence="2">
        <name>Mn(2+)</name>
        <dbReference type="ChEBI" id="CHEBI:29035"/>
    </cofactor>
    <text evidence="2">The Mn(2+) ion enhances activity.</text>
</comment>
<dbReference type="GO" id="GO:0046872">
    <property type="term" value="F:metal ion binding"/>
    <property type="evidence" value="ECO:0007669"/>
    <property type="project" value="UniProtKB-KW"/>
</dbReference>
<dbReference type="Gene3D" id="3.40.630.10">
    <property type="entry name" value="Zn peptidases"/>
    <property type="match status" value="1"/>
</dbReference>
<dbReference type="GO" id="GO:0019877">
    <property type="term" value="P:diaminopimelate biosynthetic process"/>
    <property type="evidence" value="ECO:0007669"/>
    <property type="project" value="UniProtKB-ARBA"/>
</dbReference>
<dbReference type="RefSeq" id="WP_135869727.1">
    <property type="nucleotide sequence ID" value="NZ_SRSC01000002.1"/>
</dbReference>
<dbReference type="PANTHER" id="PTHR11014">
    <property type="entry name" value="PEPTIDASE M20 FAMILY MEMBER"/>
    <property type="match status" value="1"/>
</dbReference>
<dbReference type="SUPFAM" id="SSF53187">
    <property type="entry name" value="Zn-dependent exopeptidases"/>
    <property type="match status" value="1"/>
</dbReference>
<gene>
    <name evidence="4" type="ORF">E4633_07970</name>
</gene>
<dbReference type="InterPro" id="IPR002933">
    <property type="entry name" value="Peptidase_M20"/>
</dbReference>
<evidence type="ECO:0000256" key="1">
    <source>
        <dbReference type="ARBA" id="ARBA00022801"/>
    </source>
</evidence>
<dbReference type="GO" id="GO:0050118">
    <property type="term" value="F:N-acetyldiaminopimelate deacetylase activity"/>
    <property type="evidence" value="ECO:0007669"/>
    <property type="project" value="UniProtKB-ARBA"/>
</dbReference>
<accession>A0A4S1CGM3</accession>
<dbReference type="InterPro" id="IPR017439">
    <property type="entry name" value="Amidohydrolase"/>
</dbReference>
<keyword evidence="1 4" id="KW-0378">Hydrolase</keyword>
<protein>
    <submittedName>
        <fullName evidence="4">Amidohydrolase</fullName>
    </submittedName>
</protein>
<dbReference type="SUPFAM" id="SSF55031">
    <property type="entry name" value="Bacterial exopeptidase dimerisation domain"/>
    <property type="match status" value="1"/>
</dbReference>
<dbReference type="Pfam" id="PF01546">
    <property type="entry name" value="Peptidase_M20"/>
    <property type="match status" value="1"/>
</dbReference>
<feature type="binding site" evidence="2">
    <location>
        <position position="160"/>
    </location>
    <ligand>
        <name>Mn(2+)</name>
        <dbReference type="ChEBI" id="CHEBI:29035"/>
        <label>2</label>
    </ligand>
</feature>
<feature type="binding site" evidence="2">
    <location>
        <position position="187"/>
    </location>
    <ligand>
        <name>Mn(2+)</name>
        <dbReference type="ChEBI" id="CHEBI:29035"/>
        <label>2</label>
    </ligand>
</feature>
<dbReference type="FunFam" id="3.30.70.360:FF:000001">
    <property type="entry name" value="N-acetyldiaminopimelate deacetylase"/>
    <property type="match status" value="1"/>
</dbReference>
<evidence type="ECO:0000313" key="4">
    <source>
        <dbReference type="EMBL" id="TGU72240.1"/>
    </source>
</evidence>
<evidence type="ECO:0000313" key="5">
    <source>
        <dbReference type="Proteomes" id="UP000306416"/>
    </source>
</evidence>
<dbReference type="Proteomes" id="UP000306416">
    <property type="component" value="Unassembled WGS sequence"/>
</dbReference>
<evidence type="ECO:0000256" key="2">
    <source>
        <dbReference type="PIRSR" id="PIRSR005962-1"/>
    </source>
</evidence>
<dbReference type="PANTHER" id="PTHR11014:SF63">
    <property type="entry name" value="METALLOPEPTIDASE, PUTATIVE (AFU_ORTHOLOGUE AFUA_6G09600)-RELATED"/>
    <property type="match status" value="1"/>
</dbReference>
<feature type="domain" description="Peptidase M20 dimerisation" evidence="3">
    <location>
        <begin position="210"/>
        <end position="303"/>
    </location>
</feature>
<keyword evidence="2" id="KW-0464">Manganese</keyword>
<name>A0A4S1CGM3_9BACT</name>